<dbReference type="Gene3D" id="1.10.10.60">
    <property type="entry name" value="Homeodomain-like"/>
    <property type="match status" value="1"/>
</dbReference>
<dbReference type="GO" id="GO:0003700">
    <property type="term" value="F:DNA-binding transcription factor activity"/>
    <property type="evidence" value="ECO:0007669"/>
    <property type="project" value="InterPro"/>
</dbReference>
<reference evidence="5 6" key="1">
    <citation type="submission" date="2013-04" db="EMBL/GenBank/DDBJ databases">
        <title>Zunongwangia sp. 22II14-10F7 Genome Sequencing.</title>
        <authorList>
            <person name="Lai Q."/>
            <person name="Shao Z."/>
        </authorList>
    </citation>
    <scope>NUCLEOTIDE SEQUENCE [LARGE SCALE GENOMIC DNA]</scope>
    <source>
        <strain evidence="5 6">22II14-10F7</strain>
    </source>
</reference>
<evidence type="ECO:0000256" key="2">
    <source>
        <dbReference type="ARBA" id="ARBA00023125"/>
    </source>
</evidence>
<keyword evidence="6" id="KW-1185">Reference proteome</keyword>
<dbReference type="RefSeq" id="WP_176219010.1">
    <property type="nucleotide sequence ID" value="NZ_ARYN01000024.1"/>
</dbReference>
<dbReference type="SUPFAM" id="SSF46689">
    <property type="entry name" value="Homeodomain-like"/>
    <property type="match status" value="1"/>
</dbReference>
<organism evidence="5 6">
    <name type="scientific">Zunongwangia atlantica 22II14-10F7</name>
    <dbReference type="NCBI Taxonomy" id="1185767"/>
    <lineage>
        <taxon>Bacteria</taxon>
        <taxon>Pseudomonadati</taxon>
        <taxon>Bacteroidota</taxon>
        <taxon>Flavobacteriia</taxon>
        <taxon>Flavobacteriales</taxon>
        <taxon>Flavobacteriaceae</taxon>
        <taxon>Zunongwangia</taxon>
    </lineage>
</organism>
<proteinExistence type="predicted"/>
<evidence type="ECO:0000256" key="1">
    <source>
        <dbReference type="ARBA" id="ARBA00023015"/>
    </source>
</evidence>
<dbReference type="GO" id="GO:0043565">
    <property type="term" value="F:sequence-specific DNA binding"/>
    <property type="evidence" value="ECO:0007669"/>
    <property type="project" value="InterPro"/>
</dbReference>
<dbReference type="PANTHER" id="PTHR43280:SF2">
    <property type="entry name" value="HTH-TYPE TRANSCRIPTIONAL REGULATOR EXSA"/>
    <property type="match status" value="1"/>
</dbReference>
<dbReference type="Proteomes" id="UP000192746">
    <property type="component" value="Unassembled WGS sequence"/>
</dbReference>
<evidence type="ECO:0000313" key="6">
    <source>
        <dbReference type="Proteomes" id="UP000192746"/>
    </source>
</evidence>
<evidence type="ECO:0000259" key="4">
    <source>
        <dbReference type="PROSITE" id="PS01124"/>
    </source>
</evidence>
<dbReference type="InterPro" id="IPR009057">
    <property type="entry name" value="Homeodomain-like_sf"/>
</dbReference>
<dbReference type="PROSITE" id="PS01124">
    <property type="entry name" value="HTH_ARAC_FAMILY_2"/>
    <property type="match status" value="1"/>
</dbReference>
<protein>
    <submittedName>
        <fullName evidence="5">Transcriptional regulator</fullName>
    </submittedName>
</protein>
<dbReference type="SMART" id="SM00342">
    <property type="entry name" value="HTH_ARAC"/>
    <property type="match status" value="1"/>
</dbReference>
<evidence type="ECO:0000256" key="3">
    <source>
        <dbReference type="ARBA" id="ARBA00023163"/>
    </source>
</evidence>
<dbReference type="PANTHER" id="PTHR43280">
    <property type="entry name" value="ARAC-FAMILY TRANSCRIPTIONAL REGULATOR"/>
    <property type="match status" value="1"/>
</dbReference>
<name>A0A1Y1SYJ6_9FLAO</name>
<gene>
    <name evidence="5" type="ORF">IIF7_18919</name>
</gene>
<feature type="domain" description="HTH araC/xylS-type" evidence="4">
    <location>
        <begin position="198"/>
        <end position="296"/>
    </location>
</feature>
<dbReference type="STRING" id="1185767.IIF7_18919"/>
<dbReference type="EMBL" id="ARYN01000024">
    <property type="protein sequence ID" value="ORL43841.1"/>
    <property type="molecule type" value="Genomic_DNA"/>
</dbReference>
<evidence type="ECO:0000313" key="5">
    <source>
        <dbReference type="EMBL" id="ORL43841.1"/>
    </source>
</evidence>
<accession>A0A1Y1SYJ6</accession>
<dbReference type="AlphaFoldDB" id="A0A1Y1SYJ6"/>
<comment type="caution">
    <text evidence="5">The sequence shown here is derived from an EMBL/GenBank/DDBJ whole genome shotgun (WGS) entry which is preliminary data.</text>
</comment>
<dbReference type="Pfam" id="PF12833">
    <property type="entry name" value="HTH_18"/>
    <property type="match status" value="1"/>
</dbReference>
<keyword evidence="1" id="KW-0805">Transcription regulation</keyword>
<keyword evidence="2" id="KW-0238">DNA-binding</keyword>
<keyword evidence="3" id="KW-0804">Transcription</keyword>
<sequence>MKERHLDTKNTKEIFEMINQVASGNFNYQISTGKERDLLSTICEQLNLMAQELKENFKHFAYVNPHLAYKFITHSNIILDQQGLIAASTPSADIINDNQQEILGTSFMDHLRKSSRKDFKVLFDDIKTRKSTKSSILLKFKKTKTAGNRINCFFKPLRTITKECFLSISFFETAPYIQPLEQRASRYSISKWDVLALQETYDYILKNVGQPKQSDSELAEMFKLSTNKLKKGFKEVYGMSPSMFYNKVRLEEAKARIEHTHQPLKLISDELNFKSYTHFSAAFKAYFGRNPSDYQQ</sequence>
<dbReference type="InterPro" id="IPR018060">
    <property type="entry name" value="HTH_AraC"/>
</dbReference>